<keyword evidence="3" id="KW-1185">Reference proteome</keyword>
<organism evidence="2 3">
    <name type="scientific">Anas platyrhynchos platyrhynchos</name>
    <name type="common">Northern mallard</name>
    <dbReference type="NCBI Taxonomy" id="8840"/>
    <lineage>
        <taxon>Eukaryota</taxon>
        <taxon>Metazoa</taxon>
        <taxon>Chordata</taxon>
        <taxon>Craniata</taxon>
        <taxon>Vertebrata</taxon>
        <taxon>Euteleostomi</taxon>
        <taxon>Archelosauria</taxon>
        <taxon>Archosauria</taxon>
        <taxon>Dinosauria</taxon>
        <taxon>Saurischia</taxon>
        <taxon>Theropoda</taxon>
        <taxon>Coelurosauria</taxon>
        <taxon>Aves</taxon>
        <taxon>Neognathae</taxon>
        <taxon>Galloanserae</taxon>
        <taxon>Anseriformes</taxon>
        <taxon>Anatidae</taxon>
        <taxon>Anatinae</taxon>
        <taxon>Anas</taxon>
    </lineage>
</organism>
<accession>A0A493TBB9</accession>
<dbReference type="Proteomes" id="UP000016666">
    <property type="component" value="Chromosome 25"/>
</dbReference>
<proteinExistence type="predicted"/>
<evidence type="ECO:0000313" key="3">
    <source>
        <dbReference type="Proteomes" id="UP000016666"/>
    </source>
</evidence>
<reference evidence="2 3" key="1">
    <citation type="submission" date="2017-10" db="EMBL/GenBank/DDBJ databases">
        <title>A new Pekin duck reference genome.</title>
        <authorList>
            <person name="Hou Z.-C."/>
            <person name="Zhou Z.-K."/>
            <person name="Zhu F."/>
            <person name="Hou S.-S."/>
        </authorList>
    </citation>
    <scope>NUCLEOTIDE SEQUENCE [LARGE SCALE GENOMIC DNA]</scope>
</reference>
<sequence length="507" mass="52546">MALSTDKILLPAPCPGWRRGEPGGTPSGYSLEDFAAQQDGEEGPQAGGVQVAGGEVELVHLVARRAQHGGQHGALEGGELDGGEVDGAQGADGLGREALVLELVEEEEVIHQLRGGQPLAAVPDDGLLHGLGDLQGCQVLDGAAQLLQEGAVAAGQQPPHEDGEELEDLVVGGLVGVPQGALHAQDAGVDLVQDVVVVVVLLFEQLLRHGASDRVAVLAAQPREEAGEDLEQVEEDGQEAQREHLGDDAQHHGGVLAHLADELRQLLAHFLRQGLLLAQHHVEGGQVLLHGGDGEDKSVLPAWLHAGREEEGEDVAAEDLQEVELALRLHLHLEALPQVLLREAGLAGHHPLVGQLAHRLGHVLHHGDGGGLAAVQHLPAEVEPQEAGVDARQGLAGRHRAGEVEEMQRGAHQPAVGGQEAGGGDLVLALQVPPQHLHQVLLLARALATLSVAAGLGEAHLEVELLQVGVGEAADLGVAPHVLAGDAAHGRWARGDDDAGLEAEVAG</sequence>
<evidence type="ECO:0000256" key="1">
    <source>
        <dbReference type="SAM" id="MobiDB-lite"/>
    </source>
</evidence>
<feature type="compositionally biased region" description="Acidic residues" evidence="1">
    <location>
        <begin position="226"/>
        <end position="238"/>
    </location>
</feature>
<evidence type="ECO:0000313" key="2">
    <source>
        <dbReference type="Ensembl" id="ENSAPLP00000023177.1"/>
    </source>
</evidence>
<dbReference type="AlphaFoldDB" id="A0A493TBB9"/>
<protein>
    <submittedName>
        <fullName evidence="2">Uncharacterized protein</fullName>
    </submittedName>
</protein>
<reference evidence="2" key="2">
    <citation type="submission" date="2025-08" db="UniProtKB">
        <authorList>
            <consortium name="Ensembl"/>
        </authorList>
    </citation>
    <scope>IDENTIFICATION</scope>
</reference>
<reference evidence="2" key="3">
    <citation type="submission" date="2025-09" db="UniProtKB">
        <authorList>
            <consortium name="Ensembl"/>
        </authorList>
    </citation>
    <scope>IDENTIFICATION</scope>
</reference>
<feature type="region of interest" description="Disordered" evidence="1">
    <location>
        <begin position="1"/>
        <end position="31"/>
    </location>
</feature>
<name>A0A493TBB9_ANAPP</name>
<dbReference type="GeneTree" id="ENSGT00730000114490"/>
<dbReference type="Ensembl" id="ENSAPLT00000024330.1">
    <property type="protein sequence ID" value="ENSAPLP00000023177.1"/>
    <property type="gene ID" value="ENSAPLG00000025126.1"/>
</dbReference>
<feature type="region of interest" description="Disordered" evidence="1">
    <location>
        <begin position="225"/>
        <end position="244"/>
    </location>
</feature>